<dbReference type="EMBL" id="BQNB010018176">
    <property type="protein sequence ID" value="GJT71540.1"/>
    <property type="molecule type" value="Genomic_DNA"/>
</dbReference>
<organism evidence="2 3">
    <name type="scientific">Tanacetum coccineum</name>
    <dbReference type="NCBI Taxonomy" id="301880"/>
    <lineage>
        <taxon>Eukaryota</taxon>
        <taxon>Viridiplantae</taxon>
        <taxon>Streptophyta</taxon>
        <taxon>Embryophyta</taxon>
        <taxon>Tracheophyta</taxon>
        <taxon>Spermatophyta</taxon>
        <taxon>Magnoliopsida</taxon>
        <taxon>eudicotyledons</taxon>
        <taxon>Gunneridae</taxon>
        <taxon>Pentapetalae</taxon>
        <taxon>asterids</taxon>
        <taxon>campanulids</taxon>
        <taxon>Asterales</taxon>
        <taxon>Asteraceae</taxon>
        <taxon>Asteroideae</taxon>
        <taxon>Anthemideae</taxon>
        <taxon>Anthemidinae</taxon>
        <taxon>Tanacetum</taxon>
    </lineage>
</organism>
<feature type="compositionally biased region" description="Basic residues" evidence="1">
    <location>
        <begin position="8"/>
        <end position="21"/>
    </location>
</feature>
<evidence type="ECO:0000313" key="2">
    <source>
        <dbReference type="EMBL" id="GJT71540.1"/>
    </source>
</evidence>
<evidence type="ECO:0000256" key="1">
    <source>
        <dbReference type="SAM" id="MobiDB-lite"/>
    </source>
</evidence>
<protein>
    <recommendedName>
        <fullName evidence="4">DUF4283 domain-containing protein</fullName>
    </recommendedName>
</protein>
<comment type="caution">
    <text evidence="2">The sequence shown here is derived from an EMBL/GenBank/DDBJ whole genome shotgun (WGS) entry which is preliminary data.</text>
</comment>
<feature type="region of interest" description="Disordered" evidence="1">
    <location>
        <begin position="1"/>
        <end position="25"/>
    </location>
</feature>
<accession>A0ABQ5G7B1</accession>
<evidence type="ECO:0000313" key="3">
    <source>
        <dbReference type="Proteomes" id="UP001151760"/>
    </source>
</evidence>
<keyword evidence="3" id="KW-1185">Reference proteome</keyword>
<feature type="compositionally biased region" description="Polar residues" evidence="1">
    <location>
        <begin position="264"/>
        <end position="273"/>
    </location>
</feature>
<evidence type="ECO:0008006" key="4">
    <source>
        <dbReference type="Google" id="ProtNLM"/>
    </source>
</evidence>
<sequence>MEKGLLSLKRRGRGNGVKKKQTNVYDVPSKGNDLLNLDTTSVSNVAKYLDQNAQRAPQYVTNTLGANTRNSIRMGLILENIRGDDVNSNANVEPTTNESLLASMSFATLLKGDTSWKSVNFCTLITPQEMGLMWLSRWSLFEWLANGLLIRIMVSFWESGWLHPSKNGLDAMLENGPWFIRNNPLILKNGIRMSSNARALIELRADMELKDTIVVAMPKLVGEGFYMCTIRVEYEWKPPRQATKGVLVGLNVSFKSTKPIYRPVSNNNGASTSSKKKQAEVSRQVVSNSNPFDALNSIENDDDLVRMRGFQSQNPLVPTRNVDSESEVEVVFDETANLMVSMSFRGGSDKGYGTIRLLKKWRETKWDDDYDPYDADLYESHDMSDHL</sequence>
<feature type="region of interest" description="Disordered" evidence="1">
    <location>
        <begin position="263"/>
        <end position="285"/>
    </location>
</feature>
<reference evidence="2" key="1">
    <citation type="journal article" date="2022" name="Int. J. Mol. Sci.">
        <title>Draft Genome of Tanacetum Coccineum: Genomic Comparison of Closely Related Tanacetum-Family Plants.</title>
        <authorList>
            <person name="Yamashiro T."/>
            <person name="Shiraishi A."/>
            <person name="Nakayama K."/>
            <person name="Satake H."/>
        </authorList>
    </citation>
    <scope>NUCLEOTIDE SEQUENCE</scope>
</reference>
<dbReference type="Proteomes" id="UP001151760">
    <property type="component" value="Unassembled WGS sequence"/>
</dbReference>
<name>A0ABQ5G7B1_9ASTR</name>
<proteinExistence type="predicted"/>
<reference evidence="2" key="2">
    <citation type="submission" date="2022-01" db="EMBL/GenBank/DDBJ databases">
        <authorList>
            <person name="Yamashiro T."/>
            <person name="Shiraishi A."/>
            <person name="Satake H."/>
            <person name="Nakayama K."/>
        </authorList>
    </citation>
    <scope>NUCLEOTIDE SEQUENCE</scope>
</reference>
<gene>
    <name evidence="2" type="ORF">Tco_1030826</name>
</gene>